<reference evidence="2 3" key="1">
    <citation type="submission" date="2023-07" db="EMBL/GenBank/DDBJ databases">
        <title>Genomic Encyclopedia of Type Strains, Phase IV (KMG-IV): sequencing the most valuable type-strain genomes for metagenomic binning, comparative biology and taxonomic classification.</title>
        <authorList>
            <person name="Goeker M."/>
        </authorList>
    </citation>
    <scope>NUCLEOTIDE SEQUENCE [LARGE SCALE GENOMIC DNA]</scope>
    <source>
        <strain evidence="2 3">DSM 19619</strain>
    </source>
</reference>
<feature type="compositionally biased region" description="Low complexity" evidence="1">
    <location>
        <begin position="60"/>
        <end position="70"/>
    </location>
</feature>
<evidence type="ECO:0000256" key="1">
    <source>
        <dbReference type="SAM" id="MobiDB-lite"/>
    </source>
</evidence>
<name>A0ABU0JCE5_9HYPH</name>
<keyword evidence="3" id="KW-1185">Reference proteome</keyword>
<comment type="caution">
    <text evidence="2">The sequence shown here is derived from an EMBL/GenBank/DDBJ whole genome shotgun (WGS) entry which is preliminary data.</text>
</comment>
<evidence type="ECO:0000313" key="2">
    <source>
        <dbReference type="EMBL" id="MDQ0471951.1"/>
    </source>
</evidence>
<dbReference type="Proteomes" id="UP001242480">
    <property type="component" value="Unassembled WGS sequence"/>
</dbReference>
<evidence type="ECO:0000313" key="3">
    <source>
        <dbReference type="Proteomes" id="UP001242480"/>
    </source>
</evidence>
<proteinExistence type="predicted"/>
<dbReference type="RefSeq" id="WP_307277928.1">
    <property type="nucleotide sequence ID" value="NZ_JAUSVX010000010.1"/>
</dbReference>
<feature type="region of interest" description="Disordered" evidence="1">
    <location>
        <begin position="43"/>
        <end position="70"/>
    </location>
</feature>
<sequence length="70" mass="7765">MERSAQYRRFAADCLRLARIAGTEKERLLMVAMASGWLDLAERSEGAPASEEPLRKARRAPAPAGGRTRH</sequence>
<accession>A0ABU0JCE5</accession>
<gene>
    <name evidence="2" type="ORF">QO011_004978</name>
</gene>
<dbReference type="EMBL" id="JAUSVX010000010">
    <property type="protein sequence ID" value="MDQ0471951.1"/>
    <property type="molecule type" value="Genomic_DNA"/>
</dbReference>
<protein>
    <submittedName>
        <fullName evidence="2">Uncharacterized protein</fullName>
    </submittedName>
</protein>
<organism evidence="2 3">
    <name type="scientific">Labrys wisconsinensis</name>
    <dbReference type="NCBI Taxonomy" id="425677"/>
    <lineage>
        <taxon>Bacteria</taxon>
        <taxon>Pseudomonadati</taxon>
        <taxon>Pseudomonadota</taxon>
        <taxon>Alphaproteobacteria</taxon>
        <taxon>Hyphomicrobiales</taxon>
        <taxon>Xanthobacteraceae</taxon>
        <taxon>Labrys</taxon>
    </lineage>
</organism>